<dbReference type="EMBL" id="CP042266">
    <property type="protein sequence ID" value="QDY79435.1"/>
    <property type="molecule type" value="Genomic_DNA"/>
</dbReference>
<dbReference type="OrthoDB" id="581239at2"/>
<dbReference type="Proteomes" id="UP000320580">
    <property type="component" value="Chromosome"/>
</dbReference>
<dbReference type="PANTHER" id="PTHR43662:SF3">
    <property type="entry name" value="DOMAIN PROTEIN, PUTATIVE (AFU_ORTHOLOGUE AFUA_6G11970)-RELATED"/>
    <property type="match status" value="1"/>
</dbReference>
<name>A0A5B8JC98_9ACTN</name>
<accession>A0A5B8JC98</accession>
<dbReference type="InterPro" id="IPR018535">
    <property type="entry name" value="DUF1996"/>
</dbReference>
<feature type="domain" description="DUF1996" evidence="1">
    <location>
        <begin position="90"/>
        <end position="284"/>
    </location>
</feature>
<evidence type="ECO:0000259" key="1">
    <source>
        <dbReference type="Pfam" id="PF09362"/>
    </source>
</evidence>
<protein>
    <submittedName>
        <fullName evidence="2">DUF1996 domain-containing protein</fullName>
    </submittedName>
</protein>
<gene>
    <name evidence="2" type="ORF">FQU76_26165</name>
</gene>
<organism evidence="2 3">
    <name type="scientific">Streptomyces qinzhouensis</name>
    <dbReference type="NCBI Taxonomy" id="2599401"/>
    <lineage>
        <taxon>Bacteria</taxon>
        <taxon>Bacillati</taxon>
        <taxon>Actinomycetota</taxon>
        <taxon>Actinomycetes</taxon>
        <taxon>Kitasatosporales</taxon>
        <taxon>Streptomycetaceae</taxon>
        <taxon>Streptomyces</taxon>
    </lineage>
</organism>
<dbReference type="KEGG" id="sqz:FQU76_26165"/>
<proteinExistence type="predicted"/>
<keyword evidence="3" id="KW-1185">Reference proteome</keyword>
<evidence type="ECO:0000313" key="3">
    <source>
        <dbReference type="Proteomes" id="UP000320580"/>
    </source>
</evidence>
<dbReference type="AlphaFoldDB" id="A0A5B8JC98"/>
<dbReference type="PANTHER" id="PTHR43662">
    <property type="match status" value="1"/>
</dbReference>
<evidence type="ECO:0000313" key="2">
    <source>
        <dbReference type="EMBL" id="QDY79435.1"/>
    </source>
</evidence>
<reference evidence="2 3" key="1">
    <citation type="submission" date="2019-07" db="EMBL/GenBank/DDBJ databases">
        <authorList>
            <person name="Zhu P."/>
        </authorList>
    </citation>
    <scope>NUCLEOTIDE SEQUENCE [LARGE SCALE GENOMIC DNA]</scope>
    <source>
        <strain evidence="2 3">SSL-25</strain>
    </source>
</reference>
<dbReference type="Pfam" id="PF09362">
    <property type="entry name" value="DUF1996"/>
    <property type="match status" value="1"/>
</dbReference>
<sequence>MGNQLRFRKLPLARHTLVPALLVAVVVTAIVASRPAGAPDGPPDSAYISVAELPEAVPEPRSGPDAATGSWTVECGRNERGHYNTDNVVTSPGLVGGAHHTHDYVGNTTTDARSTDASLATAPTTCTGGTDRSAYFWPVLRRLDREGADAESHGGGRHGNTGEILVPSAVRIEYRGNPLARVLPLPAGLRMITGDPVAATTTDENVRAQWGCSNRPGRFTTKYPRCPEGSDLTRTLTFPSCWNGLHPDSDGHRAHIVHPAASGLCPPATFPVPRLRITLAYDLPDGAPFAVDSFPEQRRDPRTDHAMYVGALPDRAREEMADCVNESRHCRG</sequence>